<dbReference type="eggNOG" id="COG1447">
    <property type="taxonomic scope" value="Bacteria"/>
</dbReference>
<dbReference type="PIRSF" id="PIRSF000699">
    <property type="entry name" value="PTS_IILac_III"/>
    <property type="match status" value="1"/>
</dbReference>
<dbReference type="HOGENOM" id="CLU_152490_0_0_11"/>
<evidence type="ECO:0000313" key="8">
    <source>
        <dbReference type="EMBL" id="AEB07576.1"/>
    </source>
</evidence>
<evidence type="ECO:0000256" key="3">
    <source>
        <dbReference type="ARBA" id="ARBA00022679"/>
    </source>
</evidence>
<keyword evidence="6" id="KW-0460">Magnesium</keyword>
<dbReference type="Gene3D" id="1.20.58.80">
    <property type="entry name" value="Phosphotransferase system, lactose/cellobiose-type IIA subunit"/>
    <property type="match status" value="1"/>
</dbReference>
<comment type="cofactor">
    <cofactor evidence="6">
        <name>Mg(2+)</name>
        <dbReference type="ChEBI" id="CHEBI:18420"/>
    </cofactor>
    <text evidence="6">Binds 1 Mg(2+) ion per trimer.</text>
</comment>
<proteinExistence type="predicted"/>
<dbReference type="Proteomes" id="UP000006851">
    <property type="component" value="Chromosome"/>
</dbReference>
<dbReference type="KEGG" id="cgo:Corgl_1476"/>
<dbReference type="GO" id="GO:0009401">
    <property type="term" value="P:phosphoenolpyruvate-dependent sugar phosphotransferase system"/>
    <property type="evidence" value="ECO:0007669"/>
    <property type="project" value="UniProtKB-KW"/>
</dbReference>
<dbReference type="PANTHER" id="PTHR34382">
    <property type="entry name" value="PTS SYSTEM N,N'-DIACETYLCHITOBIOSE-SPECIFIC EIIA COMPONENT"/>
    <property type="match status" value="1"/>
</dbReference>
<accession>F2N8X6</accession>
<gene>
    <name evidence="8" type="ordered locus">Corgl_1476</name>
</gene>
<organism evidence="8 9">
    <name type="scientific">Coriobacterium glomerans (strain ATCC 49209 / DSM 20642 / JCM 10262 / PW2)</name>
    <dbReference type="NCBI Taxonomy" id="700015"/>
    <lineage>
        <taxon>Bacteria</taxon>
        <taxon>Bacillati</taxon>
        <taxon>Actinomycetota</taxon>
        <taxon>Coriobacteriia</taxon>
        <taxon>Coriobacteriales</taxon>
        <taxon>Coriobacteriaceae</taxon>
        <taxon>Coriobacterium</taxon>
    </lineage>
</organism>
<feature type="active site" description="Tele-phosphohistidine intermediate" evidence="5">
    <location>
        <position position="80"/>
    </location>
</feature>
<keyword evidence="9" id="KW-1185">Reference proteome</keyword>
<keyword evidence="4" id="KW-0598">Phosphotransferase system</keyword>
<evidence type="ECO:0000256" key="6">
    <source>
        <dbReference type="PIRSR" id="PIRSR000699-2"/>
    </source>
</evidence>
<reference evidence="9" key="1">
    <citation type="journal article" date="2013" name="Stand. Genomic Sci.">
        <title>Complete genome sequence of Coriobacterium glomerans type strain (PW2(T)) from the midgut of Pyrrhocoris apterus L. (red soldier bug).</title>
        <authorList>
            <person name="Stackebrandt E."/>
            <person name="Zeytun A."/>
            <person name="Lapidus A."/>
            <person name="Nolan M."/>
            <person name="Lucas S."/>
            <person name="Hammon N."/>
            <person name="Deshpande S."/>
            <person name="Cheng J.F."/>
            <person name="Tapia R."/>
            <person name="Goodwin L.A."/>
            <person name="Pitluck S."/>
            <person name="Liolios K."/>
            <person name="Pagani I."/>
            <person name="Ivanova N."/>
            <person name="Mavromatis K."/>
            <person name="Mikhailova N."/>
            <person name="Huntemann M."/>
            <person name="Pati A."/>
            <person name="Chen A."/>
            <person name="Palaniappan K."/>
            <person name="Chang Y.J."/>
            <person name="Land M."/>
            <person name="Hauser L."/>
            <person name="Rohde M."/>
            <person name="Pukall R."/>
            <person name="Goker M."/>
            <person name="Detter J.C."/>
            <person name="Woyke T."/>
            <person name="Bristow J."/>
            <person name="Eisen J.A."/>
            <person name="Markowitz V."/>
            <person name="Hugenholtz P."/>
            <person name="Kyrpides N.C."/>
            <person name="Klenk H.P."/>
        </authorList>
    </citation>
    <scope>NUCLEOTIDE SEQUENCE</scope>
    <source>
        <strain evidence="9">ATCC 49209 / DSM 20642 / JCM 10262 / PW2</strain>
    </source>
</reference>
<feature type="binding site" evidence="6">
    <location>
        <position position="83"/>
    </location>
    <ligand>
        <name>Mg(2+)</name>
        <dbReference type="ChEBI" id="CHEBI:18420"/>
        <note>ligand shared between all trimeric partners</note>
    </ligand>
</feature>
<evidence type="ECO:0000256" key="5">
    <source>
        <dbReference type="PIRSR" id="PIRSR000699-1"/>
    </source>
</evidence>
<dbReference type="EMBL" id="CP002628">
    <property type="protein sequence ID" value="AEB07576.1"/>
    <property type="molecule type" value="Genomic_DNA"/>
</dbReference>
<dbReference type="GO" id="GO:0016740">
    <property type="term" value="F:transferase activity"/>
    <property type="evidence" value="ECO:0007669"/>
    <property type="project" value="UniProtKB-KW"/>
</dbReference>
<name>F2N8X6_CORGP</name>
<keyword evidence="2" id="KW-0762">Sugar transport</keyword>
<dbReference type="InterPro" id="IPR036542">
    <property type="entry name" value="PTS_IIA_lac/cel_sf"/>
</dbReference>
<dbReference type="AlphaFoldDB" id="F2N8X6"/>
<dbReference type="PANTHER" id="PTHR34382:SF10">
    <property type="entry name" value="PTS SYSTEM OLIGO-BETA-MANNOSIDE-SPECIFIC EIIA COMPONENT"/>
    <property type="match status" value="1"/>
</dbReference>
<protein>
    <submittedName>
        <fullName evidence="8">Phosphotransferase system PTS lactose/cellobiose-specific IIA subunit</fullName>
    </submittedName>
</protein>
<dbReference type="STRING" id="700015.Corgl_1476"/>
<sequence length="121" mass="13061">MEDVNELELTCFEIISYVGSAKSSFVEAIAAAKAGDLDRAEALVKQGDENYNSGHEVHMKLLQADAAGARHGEAPLILLHAEDQMAGTEIVKILTVNFIDVYRELMALRAKSGLSGNESAR</sequence>
<keyword evidence="6" id="KW-0479">Metal-binding</keyword>
<dbReference type="SUPFAM" id="SSF46973">
    <property type="entry name" value="Enzyme IIa from lactose specific PTS, IIa-lac"/>
    <property type="match status" value="1"/>
</dbReference>
<evidence type="ECO:0000256" key="2">
    <source>
        <dbReference type="ARBA" id="ARBA00022597"/>
    </source>
</evidence>
<dbReference type="Pfam" id="PF02255">
    <property type="entry name" value="PTS_IIA"/>
    <property type="match status" value="1"/>
</dbReference>
<dbReference type="GO" id="GO:0046872">
    <property type="term" value="F:metal ion binding"/>
    <property type="evidence" value="ECO:0007669"/>
    <property type="project" value="UniProtKB-KW"/>
</dbReference>
<evidence type="ECO:0000256" key="1">
    <source>
        <dbReference type="ARBA" id="ARBA00022448"/>
    </source>
</evidence>
<evidence type="ECO:0000256" key="4">
    <source>
        <dbReference type="ARBA" id="ARBA00022683"/>
    </source>
</evidence>
<feature type="modified residue" description="Phosphohistidine; by HPr" evidence="7">
    <location>
        <position position="80"/>
    </location>
</feature>
<keyword evidence="3" id="KW-0808">Transferase</keyword>
<evidence type="ECO:0000256" key="7">
    <source>
        <dbReference type="PROSITE-ProRule" id="PRU00418"/>
    </source>
</evidence>
<dbReference type="PROSITE" id="PS51095">
    <property type="entry name" value="PTS_EIIA_TYPE_3"/>
    <property type="match status" value="1"/>
</dbReference>
<keyword evidence="1" id="KW-0813">Transport</keyword>
<dbReference type="RefSeq" id="WP_013709318.1">
    <property type="nucleotide sequence ID" value="NC_015389.1"/>
</dbReference>
<evidence type="ECO:0000313" key="9">
    <source>
        <dbReference type="Proteomes" id="UP000006851"/>
    </source>
</evidence>
<dbReference type="InterPro" id="IPR003188">
    <property type="entry name" value="PTS_IIA_lac/cel"/>
</dbReference>